<name>A0A1X0WFU4_9GAMM</name>
<dbReference type="Gene3D" id="3.30.1890.10">
    <property type="entry name" value="FepE-like"/>
    <property type="match status" value="2"/>
</dbReference>
<evidence type="ECO:0000256" key="5">
    <source>
        <dbReference type="ARBA" id="ARBA00023136"/>
    </source>
</evidence>
<keyword evidence="6" id="KW-0997">Cell inner membrane</keyword>
<dbReference type="InterPro" id="IPR003856">
    <property type="entry name" value="LPS_length_determ_N"/>
</dbReference>
<dbReference type="AlphaFoldDB" id="A0A1X0WFU4"/>
<comment type="subcellular location">
    <subcellularLocation>
        <location evidence="6">Cell inner membrane</location>
        <topology evidence="6">Multi-pass membrane protein</topology>
    </subcellularLocation>
    <subcellularLocation>
        <location evidence="1">Cell membrane</location>
        <topology evidence="1">Multi-pass membrane protein</topology>
    </subcellularLocation>
</comment>
<feature type="transmembrane region" description="Helical" evidence="6">
    <location>
        <begin position="33"/>
        <end position="53"/>
    </location>
</feature>
<accession>A0A1X0WFU4</accession>
<dbReference type="PANTHER" id="PTHR32309:SF16">
    <property type="entry name" value="ECA POLYSACCHARIDE CHAIN LENGTH MODULATION PROTEIN"/>
    <property type="match status" value="1"/>
</dbReference>
<comment type="similarity">
    <text evidence="6">Belongs to the WzzB/Cld/Rol family.</text>
</comment>
<evidence type="ECO:0000256" key="2">
    <source>
        <dbReference type="ARBA" id="ARBA00022475"/>
    </source>
</evidence>
<gene>
    <name evidence="6" type="primary">wzzE</name>
    <name evidence="8" type="ORF">BS640_10140</name>
</gene>
<keyword evidence="3 6" id="KW-0812">Transmembrane</keyword>
<dbReference type="GO" id="GO:0004713">
    <property type="term" value="F:protein tyrosine kinase activity"/>
    <property type="evidence" value="ECO:0007669"/>
    <property type="project" value="TreeGrafter"/>
</dbReference>
<organism evidence="8 9">
    <name type="scientific">Rouxiella badensis</name>
    <dbReference type="NCBI Taxonomy" id="1646377"/>
    <lineage>
        <taxon>Bacteria</taxon>
        <taxon>Pseudomonadati</taxon>
        <taxon>Pseudomonadota</taxon>
        <taxon>Gammaproteobacteria</taxon>
        <taxon>Enterobacterales</taxon>
        <taxon>Yersiniaceae</taxon>
        <taxon>Rouxiella</taxon>
    </lineage>
</organism>
<dbReference type="HAMAP" id="MF_02025">
    <property type="entry name" value="WzzE"/>
    <property type="match status" value="1"/>
</dbReference>
<reference evidence="8 9" key="1">
    <citation type="journal article" date="2017" name="Int. J. Syst. Evol. Microbiol.">
        <title>Rouxiella badensis sp. nov. and Rouxiella silvae sp. nov. isolated from peat bog soil in Germany and emendation of the genus description.</title>
        <authorList>
            <person name="Le Fleche-Mateos A."/>
            <person name="Kugler J.H."/>
            <person name="Hansen S.H."/>
            <person name="Syldatk C."/>
            <person name="Hausmann R."/>
            <person name="Lomprez F."/>
            <person name="Vandenbogaert M."/>
            <person name="Manuguerra J.C."/>
            <person name="Grimont P.A."/>
        </authorList>
    </citation>
    <scope>NUCLEOTIDE SEQUENCE [LARGE SCALE GENOMIC DNA]</scope>
    <source>
        <strain evidence="8 9">DSM 100043</strain>
    </source>
</reference>
<dbReference type="SUPFAM" id="SSF160355">
    <property type="entry name" value="Bacterial polysaccharide co-polymerase-like"/>
    <property type="match status" value="1"/>
</dbReference>
<evidence type="ECO:0000313" key="8">
    <source>
        <dbReference type="EMBL" id="ORJ25635.1"/>
    </source>
</evidence>
<keyword evidence="9" id="KW-1185">Reference proteome</keyword>
<keyword evidence="4 6" id="KW-1133">Transmembrane helix</keyword>
<dbReference type="InterPro" id="IPR032895">
    <property type="entry name" value="WzzE"/>
</dbReference>
<dbReference type="STRING" id="1646377.BS640_10140"/>
<protein>
    <recommendedName>
        <fullName evidence="6">ECA polysaccharide chain length modulation protein</fullName>
    </recommendedName>
</protein>
<dbReference type="EMBL" id="MRWE01000014">
    <property type="protein sequence ID" value="ORJ25635.1"/>
    <property type="molecule type" value="Genomic_DNA"/>
</dbReference>
<dbReference type="GO" id="GO:0009246">
    <property type="term" value="P:enterobacterial common antigen biosynthetic process"/>
    <property type="evidence" value="ECO:0007669"/>
    <property type="project" value="UniProtKB-UniRule"/>
</dbReference>
<evidence type="ECO:0000256" key="3">
    <source>
        <dbReference type="ARBA" id="ARBA00022692"/>
    </source>
</evidence>
<comment type="subunit">
    <text evidence="6">Probably part of a complex composed of WzxE, WzyE and WzzE.</text>
</comment>
<dbReference type="Pfam" id="PF02706">
    <property type="entry name" value="Wzz"/>
    <property type="match status" value="1"/>
</dbReference>
<evidence type="ECO:0000256" key="1">
    <source>
        <dbReference type="ARBA" id="ARBA00004651"/>
    </source>
</evidence>
<feature type="transmembrane region" description="Helical" evidence="6">
    <location>
        <begin position="326"/>
        <end position="346"/>
    </location>
</feature>
<dbReference type="GO" id="GO:0005886">
    <property type="term" value="C:plasma membrane"/>
    <property type="evidence" value="ECO:0007669"/>
    <property type="project" value="UniProtKB-SubCell"/>
</dbReference>
<keyword evidence="2 6" id="KW-1003">Cell membrane</keyword>
<keyword evidence="5 6" id="KW-0472">Membrane</keyword>
<feature type="domain" description="Polysaccharide chain length determinant N-terminal" evidence="7">
    <location>
        <begin position="17"/>
        <end position="90"/>
    </location>
</feature>
<comment type="pathway">
    <text evidence="6">Bacterial outer membrane biogenesis; enterobacterial common antigen biosynthesis.</text>
</comment>
<sequence length="354" mass="39548">MMKSETMSTGNELAVDNELDIRGLCRALWQGKLWIIGLALGFALVAVLVSLLMKQEWSTTAVTDKPTVNNLASYFSQEQFLRNLDAKNTFTPAGDQASISDDAYGEFVMQLAAYDTRRDFWLQNPYYIQRKTGESGADAVLLDKLIGAIQFTARDEKKMPNDSVKLTAETAADANKLLRQYVSFASARAAQHLYDEIEGAWAARTQSMKAQVKRQEEVATAIYNRELNNTQQALKIAEQQNIDHSMTDATPDRLPDSEMFLLGTPMLQAKLKLLQASGPSFDIDYDQNKAMLATLNVGPVLNAKFQTYRYLRTPEEPVKRDSPRRVFLAIMWGVVGGFIGAGVALVRRRVKTAE</sequence>
<evidence type="ECO:0000313" key="9">
    <source>
        <dbReference type="Proteomes" id="UP000192536"/>
    </source>
</evidence>
<comment type="function">
    <text evidence="6">Modulates the polysaccharide chain length of enterobacterial common antigen (ECA).</text>
</comment>
<evidence type="ECO:0000256" key="4">
    <source>
        <dbReference type="ARBA" id="ARBA00022989"/>
    </source>
</evidence>
<proteinExistence type="inferred from homology"/>
<dbReference type="InterPro" id="IPR050445">
    <property type="entry name" value="Bact_polysacc_biosynth/exp"/>
</dbReference>
<dbReference type="UniPathway" id="UPA00566"/>
<evidence type="ECO:0000259" key="7">
    <source>
        <dbReference type="Pfam" id="PF02706"/>
    </source>
</evidence>
<comment type="caution">
    <text evidence="8">The sequence shown here is derived from an EMBL/GenBank/DDBJ whole genome shotgun (WGS) entry which is preliminary data.</text>
</comment>
<evidence type="ECO:0000256" key="6">
    <source>
        <dbReference type="HAMAP-Rule" id="MF_02025"/>
    </source>
</evidence>
<dbReference type="Proteomes" id="UP000192536">
    <property type="component" value="Unassembled WGS sequence"/>
</dbReference>
<dbReference type="NCBIfam" id="NF008645">
    <property type="entry name" value="PRK11638.1"/>
    <property type="match status" value="1"/>
</dbReference>
<dbReference type="RefSeq" id="WP_084912525.1">
    <property type="nucleotide sequence ID" value="NZ_CAUQAZ010000131.1"/>
</dbReference>
<dbReference type="PANTHER" id="PTHR32309">
    <property type="entry name" value="TYROSINE-PROTEIN KINASE"/>
    <property type="match status" value="1"/>
</dbReference>